<dbReference type="Proteomes" id="UP001365128">
    <property type="component" value="Unassembled WGS sequence"/>
</dbReference>
<dbReference type="CDD" id="cd15457">
    <property type="entry name" value="NADAR"/>
    <property type="match status" value="1"/>
</dbReference>
<dbReference type="NCBIfam" id="TIGR02464">
    <property type="entry name" value="ribofla_fusion"/>
    <property type="match status" value="1"/>
</dbReference>
<accession>A0ABR1MHF7</accession>
<dbReference type="Gene3D" id="1.10.357.40">
    <property type="entry name" value="YbiA-like"/>
    <property type="match status" value="1"/>
</dbReference>
<feature type="region of interest" description="Disordered" evidence="1">
    <location>
        <begin position="188"/>
        <end position="225"/>
    </location>
</feature>
<proteinExistence type="predicted"/>
<feature type="compositionally biased region" description="Basic and acidic residues" evidence="1">
    <location>
        <begin position="216"/>
        <end position="225"/>
    </location>
</feature>
<evidence type="ECO:0000256" key="1">
    <source>
        <dbReference type="SAM" id="MobiDB-lite"/>
    </source>
</evidence>
<organism evidence="3 4">
    <name type="scientific">Phyllosticta citricarpa</name>
    <dbReference type="NCBI Taxonomy" id="55181"/>
    <lineage>
        <taxon>Eukaryota</taxon>
        <taxon>Fungi</taxon>
        <taxon>Dikarya</taxon>
        <taxon>Ascomycota</taxon>
        <taxon>Pezizomycotina</taxon>
        <taxon>Dothideomycetes</taxon>
        <taxon>Dothideomycetes incertae sedis</taxon>
        <taxon>Botryosphaeriales</taxon>
        <taxon>Phyllostictaceae</taxon>
        <taxon>Phyllosticta</taxon>
    </lineage>
</organism>
<evidence type="ECO:0000313" key="3">
    <source>
        <dbReference type="EMBL" id="KAK7548201.1"/>
    </source>
</evidence>
<evidence type="ECO:0000259" key="2">
    <source>
        <dbReference type="Pfam" id="PF08719"/>
    </source>
</evidence>
<dbReference type="SUPFAM" id="SSF143990">
    <property type="entry name" value="YbiA-like"/>
    <property type="match status" value="1"/>
</dbReference>
<keyword evidence="4" id="KW-1185">Reference proteome</keyword>
<name>A0ABR1MHF7_9PEZI</name>
<reference evidence="3 4" key="1">
    <citation type="submission" date="2024-04" db="EMBL/GenBank/DDBJ databases">
        <title>Phyllosticta paracitricarpa is synonymous to the EU quarantine fungus P. citricarpa based on phylogenomic analyses.</title>
        <authorList>
            <consortium name="Lawrence Berkeley National Laboratory"/>
            <person name="Van Ingen-Buijs V.A."/>
            <person name="Van Westerhoven A.C."/>
            <person name="Haridas S."/>
            <person name="Skiadas P."/>
            <person name="Martin F."/>
            <person name="Groenewald J.Z."/>
            <person name="Crous P.W."/>
            <person name="Seidl M.F."/>
        </authorList>
    </citation>
    <scope>NUCLEOTIDE SEQUENCE [LARGE SCALE GENOMIC DNA]</scope>
    <source>
        <strain evidence="3 4">CBS 122670</strain>
    </source>
</reference>
<sequence length="225" mass="25703">MADDYSKIVYFFREYEEPYGFLSQWYERTFVVDGTPYKCAEMWMMAQKSACFGDEPSRRAILRAPTPRKQKSLGRKVANFDFEVWEQRKYDVVVQGNMHKFGQAPDLRRQLLETGERELVEASRFDSVWGIGFDAATATGNREWWGENLLGKALMEVRMRFREEKEAATAAAAAAGGKGGGVEQMIAGLQRHPPSNPTAVASSAEPKKRKGKWKRREMEWEGKDA</sequence>
<dbReference type="InterPro" id="IPR037238">
    <property type="entry name" value="YbiA-like_sf"/>
</dbReference>
<comment type="caution">
    <text evidence="3">The sequence shown here is derived from an EMBL/GenBank/DDBJ whole genome shotgun (WGS) entry which is preliminary data.</text>
</comment>
<dbReference type="InterPro" id="IPR012816">
    <property type="entry name" value="NADAR"/>
</dbReference>
<evidence type="ECO:0000313" key="4">
    <source>
        <dbReference type="Proteomes" id="UP001365128"/>
    </source>
</evidence>
<dbReference type="Pfam" id="PF08719">
    <property type="entry name" value="NADAR"/>
    <property type="match status" value="1"/>
</dbReference>
<dbReference type="EMBL" id="JBBPDW010000011">
    <property type="protein sequence ID" value="KAK7548201.1"/>
    <property type="molecule type" value="Genomic_DNA"/>
</dbReference>
<gene>
    <name evidence="3" type="ORF">IWX46DRAFT_49858</name>
</gene>
<feature type="domain" description="NADAR" evidence="2">
    <location>
        <begin position="10"/>
        <end position="162"/>
    </location>
</feature>
<protein>
    <recommendedName>
        <fullName evidence="2">NADAR domain-containing protein</fullName>
    </recommendedName>
</protein>